<dbReference type="GO" id="GO:0000175">
    <property type="term" value="F:3'-5'-RNA exonuclease activity"/>
    <property type="evidence" value="ECO:0007669"/>
    <property type="project" value="TreeGrafter"/>
</dbReference>
<evidence type="ECO:0000313" key="4">
    <source>
        <dbReference type="Proteomes" id="UP000436088"/>
    </source>
</evidence>
<accession>A0A6A2YCX6</accession>
<dbReference type="InterPro" id="IPR006941">
    <property type="entry name" value="RNase_CAF1"/>
</dbReference>
<dbReference type="InterPro" id="IPR012337">
    <property type="entry name" value="RNaseH-like_sf"/>
</dbReference>
<comment type="similarity">
    <text evidence="2">Belongs to the CAF1 family.</text>
</comment>
<evidence type="ECO:0000256" key="2">
    <source>
        <dbReference type="ARBA" id="ARBA00008372"/>
    </source>
</evidence>
<dbReference type="InterPro" id="IPR051181">
    <property type="entry name" value="CAF1_poly(A)_ribonucleases"/>
</dbReference>
<reference evidence="3" key="1">
    <citation type="submission" date="2019-09" db="EMBL/GenBank/DDBJ databases">
        <title>Draft genome information of white flower Hibiscus syriacus.</title>
        <authorList>
            <person name="Kim Y.-M."/>
        </authorList>
    </citation>
    <scope>NUCLEOTIDE SEQUENCE [LARGE SCALE GENOMIC DNA]</scope>
    <source>
        <strain evidence="3">YM2019G1</strain>
    </source>
</reference>
<gene>
    <name evidence="3" type="ORF">F3Y22_tig00111621pilonHSYRG00472</name>
</gene>
<protein>
    <submittedName>
        <fullName evidence="3">Poly(A)-specific ribonuclease PARN-like, putative isoform 2</fullName>
    </submittedName>
</protein>
<evidence type="ECO:0000256" key="1">
    <source>
        <dbReference type="ARBA" id="ARBA00001968"/>
    </source>
</evidence>
<organism evidence="3 4">
    <name type="scientific">Hibiscus syriacus</name>
    <name type="common">Rose of Sharon</name>
    <dbReference type="NCBI Taxonomy" id="106335"/>
    <lineage>
        <taxon>Eukaryota</taxon>
        <taxon>Viridiplantae</taxon>
        <taxon>Streptophyta</taxon>
        <taxon>Embryophyta</taxon>
        <taxon>Tracheophyta</taxon>
        <taxon>Spermatophyta</taxon>
        <taxon>Magnoliopsida</taxon>
        <taxon>eudicotyledons</taxon>
        <taxon>Gunneridae</taxon>
        <taxon>Pentapetalae</taxon>
        <taxon>rosids</taxon>
        <taxon>malvids</taxon>
        <taxon>Malvales</taxon>
        <taxon>Malvaceae</taxon>
        <taxon>Malvoideae</taxon>
        <taxon>Hibiscus</taxon>
    </lineage>
</organism>
<dbReference type="Gene3D" id="3.30.420.10">
    <property type="entry name" value="Ribonuclease H-like superfamily/Ribonuclease H"/>
    <property type="match status" value="1"/>
</dbReference>
<dbReference type="PANTHER" id="PTHR15092">
    <property type="entry name" value="POLY A -SPECIFIC RIBONUCLEASE/TARGET OF EGR1, MEMBER 1"/>
    <property type="match status" value="1"/>
</dbReference>
<dbReference type="SUPFAM" id="SSF53098">
    <property type="entry name" value="Ribonuclease H-like"/>
    <property type="match status" value="1"/>
</dbReference>
<dbReference type="PANTHER" id="PTHR15092:SF42">
    <property type="entry name" value="POLY(A)-SPECIFIC RIBONUCLEASE PARN-LIKE"/>
    <property type="match status" value="1"/>
</dbReference>
<dbReference type="Proteomes" id="UP000436088">
    <property type="component" value="Unassembled WGS sequence"/>
</dbReference>
<sequence length="329" mass="36872">MTIDVCSERQVQLVSEMLREFSDDLVALKIPTKGGGTQAIRVVLTSSKEDKSLFEKELQNIEEEQNKKMRGFREVIELISASQKPVVSHNTINDFSVIHSKFISPLPLNMDEFLHSLRSVFPHIFDINHMMKKIGPLENVTSIPAAISYLKNRFFAPIEMELSHGVMEMLLLSLMGMRSTSDHLLEAAKNHLMEVVCPKLKSLLQGSHDVFSGEFDVCLIDKSCAVLVFMQPNLSQAFLDVMSSEGISGSLRELVSEGLRAADYETYKRTCRLGLWETDLASSLDKASAMPDHFSQSGPKQAIGDFLQLSSRLRVDINLATNLMRTFKA</sequence>
<dbReference type="EMBL" id="VEPZ02001387">
    <property type="protein sequence ID" value="KAE8676296.1"/>
    <property type="molecule type" value="Genomic_DNA"/>
</dbReference>
<name>A0A6A2YCX6_HIBSY</name>
<keyword evidence="4" id="KW-1185">Reference proteome</keyword>
<proteinExistence type="inferred from homology"/>
<evidence type="ECO:0000313" key="3">
    <source>
        <dbReference type="EMBL" id="KAE8676296.1"/>
    </source>
</evidence>
<dbReference type="InterPro" id="IPR036397">
    <property type="entry name" value="RNaseH_sf"/>
</dbReference>
<comment type="cofactor">
    <cofactor evidence="1">
        <name>a divalent metal cation</name>
        <dbReference type="ChEBI" id="CHEBI:60240"/>
    </cofactor>
</comment>
<comment type="caution">
    <text evidence="3">The sequence shown here is derived from an EMBL/GenBank/DDBJ whole genome shotgun (WGS) entry which is preliminary data.</text>
</comment>
<dbReference type="GO" id="GO:0003723">
    <property type="term" value="F:RNA binding"/>
    <property type="evidence" value="ECO:0007669"/>
    <property type="project" value="TreeGrafter"/>
</dbReference>
<dbReference type="Pfam" id="PF04857">
    <property type="entry name" value="CAF1"/>
    <property type="match status" value="1"/>
</dbReference>
<dbReference type="AlphaFoldDB" id="A0A6A2YCX6"/>